<dbReference type="Gene3D" id="3.40.50.2300">
    <property type="match status" value="2"/>
</dbReference>
<dbReference type="PANTHER" id="PTHR30146">
    <property type="entry name" value="LACI-RELATED TRANSCRIPTIONAL REPRESSOR"/>
    <property type="match status" value="1"/>
</dbReference>
<reference evidence="6 7" key="1">
    <citation type="submission" date="2019-10" db="EMBL/GenBank/DDBJ databases">
        <title>Whole genome shotgun sequence of Acrocarpospora macrocephala NBRC 16266.</title>
        <authorList>
            <person name="Ichikawa N."/>
            <person name="Kimura A."/>
            <person name="Kitahashi Y."/>
            <person name="Komaki H."/>
            <person name="Oguchi A."/>
        </authorList>
    </citation>
    <scope>NUCLEOTIDE SEQUENCE [LARGE SCALE GENOMIC DNA]</scope>
    <source>
        <strain evidence="6 7">NBRC 16266</strain>
    </source>
</reference>
<keyword evidence="3" id="KW-0804">Transcription</keyword>
<accession>A0A5M3WZP7</accession>
<dbReference type="SUPFAM" id="SSF53822">
    <property type="entry name" value="Periplasmic binding protein-like I"/>
    <property type="match status" value="1"/>
</dbReference>
<proteinExistence type="predicted"/>
<sequence length="354" mass="37900">MMEQRLVSDSIERRVTVADIAAQAGVSRATVSKVLNGRSDVAPATRVQIEAVLVTQGYIPTKRTKRPVIAERRGGLMEMLFNDPSTPWAAEMIRGAEEAARGARVGIVVSVLDSGPGRGQQWLEDIAERSPRGIILALSELTAADHKRIAKLGVPAILVDPVGDSDTGIPSIGAGNWGGGMAATQHLIDLGHRRIGMITGPMRFLCSQARLAGYRATLERAGITADDGLVEHGDFHYSSGLKLALALLDRPEPPTAIFAANDEQALGVYAAIQQRGLRVPDDLSVVGFDDVPMSQWVTPPLTTVRQPIAELAALAVRTLLAHQDGTEMPEGRVELSTKLVVRGSTAPLARRRTR</sequence>
<gene>
    <name evidence="6" type="ORF">Amac_055200</name>
</gene>
<evidence type="ECO:0000256" key="3">
    <source>
        <dbReference type="ARBA" id="ARBA00023163"/>
    </source>
</evidence>
<dbReference type="PRINTS" id="PR00036">
    <property type="entry name" value="HTHLACI"/>
</dbReference>
<keyword evidence="7" id="KW-1185">Reference proteome</keyword>
<dbReference type="InterPro" id="IPR010982">
    <property type="entry name" value="Lambda_DNA-bd_dom_sf"/>
</dbReference>
<dbReference type="Pfam" id="PF13377">
    <property type="entry name" value="Peripla_BP_3"/>
    <property type="match status" value="1"/>
</dbReference>
<name>A0A5M3WZP7_9ACTN</name>
<evidence type="ECO:0000313" key="6">
    <source>
        <dbReference type="EMBL" id="GES11923.1"/>
    </source>
</evidence>
<dbReference type="GO" id="GO:0003700">
    <property type="term" value="F:DNA-binding transcription factor activity"/>
    <property type="evidence" value="ECO:0007669"/>
    <property type="project" value="TreeGrafter"/>
</dbReference>
<dbReference type="EMBL" id="BLAE01000033">
    <property type="protein sequence ID" value="GES11923.1"/>
    <property type="molecule type" value="Genomic_DNA"/>
</dbReference>
<comment type="caution">
    <text evidence="6">The sequence shown here is derived from an EMBL/GenBank/DDBJ whole genome shotgun (WGS) entry which is preliminary data.</text>
</comment>
<evidence type="ECO:0000259" key="4">
    <source>
        <dbReference type="PROSITE" id="PS50932"/>
    </source>
</evidence>
<evidence type="ECO:0000313" key="7">
    <source>
        <dbReference type="Proteomes" id="UP000331127"/>
    </source>
</evidence>
<organism evidence="6 7">
    <name type="scientific">Acrocarpospora macrocephala</name>
    <dbReference type="NCBI Taxonomy" id="150177"/>
    <lineage>
        <taxon>Bacteria</taxon>
        <taxon>Bacillati</taxon>
        <taxon>Actinomycetota</taxon>
        <taxon>Actinomycetes</taxon>
        <taxon>Streptosporangiales</taxon>
        <taxon>Streptosporangiaceae</taxon>
        <taxon>Acrocarpospora</taxon>
    </lineage>
</organism>
<dbReference type="SMART" id="SM00354">
    <property type="entry name" value="HTH_LACI"/>
    <property type="match status" value="1"/>
</dbReference>
<dbReference type="CDD" id="cd01392">
    <property type="entry name" value="HTH_LacI"/>
    <property type="match status" value="1"/>
</dbReference>
<evidence type="ECO:0000256" key="2">
    <source>
        <dbReference type="ARBA" id="ARBA00023125"/>
    </source>
</evidence>
<dbReference type="InterPro" id="IPR000843">
    <property type="entry name" value="HTH_LacI"/>
</dbReference>
<dbReference type="Gene3D" id="1.10.260.40">
    <property type="entry name" value="lambda repressor-like DNA-binding domains"/>
    <property type="match status" value="1"/>
</dbReference>
<dbReference type="PROSITE" id="PS50932">
    <property type="entry name" value="HTH_LACI_2"/>
    <property type="match status" value="1"/>
</dbReference>
<keyword evidence="1" id="KW-0805">Transcription regulation</keyword>
<dbReference type="InterPro" id="IPR001387">
    <property type="entry name" value="Cro/C1-type_HTH"/>
</dbReference>
<feature type="domain" description="HTH lacI-type" evidence="4">
    <location>
        <begin position="15"/>
        <end position="60"/>
    </location>
</feature>
<dbReference type="PROSITE" id="PS00356">
    <property type="entry name" value="HTH_LACI_1"/>
    <property type="match status" value="1"/>
</dbReference>
<protein>
    <submittedName>
        <fullName evidence="6">LacI family transcriptional regulator</fullName>
    </submittedName>
</protein>
<evidence type="ECO:0000259" key="5">
    <source>
        <dbReference type="PROSITE" id="PS50943"/>
    </source>
</evidence>
<dbReference type="GO" id="GO:0000976">
    <property type="term" value="F:transcription cis-regulatory region binding"/>
    <property type="evidence" value="ECO:0007669"/>
    <property type="project" value="TreeGrafter"/>
</dbReference>
<dbReference type="Proteomes" id="UP000331127">
    <property type="component" value="Unassembled WGS sequence"/>
</dbReference>
<keyword evidence="2" id="KW-0238">DNA-binding</keyword>
<dbReference type="InterPro" id="IPR046335">
    <property type="entry name" value="LacI/GalR-like_sensor"/>
</dbReference>
<dbReference type="CDD" id="cd06296">
    <property type="entry name" value="PBP1_CatR-like"/>
    <property type="match status" value="1"/>
</dbReference>
<dbReference type="Pfam" id="PF00356">
    <property type="entry name" value="LacI"/>
    <property type="match status" value="1"/>
</dbReference>
<dbReference type="PROSITE" id="PS50943">
    <property type="entry name" value="HTH_CROC1"/>
    <property type="match status" value="1"/>
</dbReference>
<dbReference type="SUPFAM" id="SSF47413">
    <property type="entry name" value="lambda repressor-like DNA-binding domains"/>
    <property type="match status" value="1"/>
</dbReference>
<feature type="domain" description="HTH cro/C1-type" evidence="5">
    <location>
        <begin position="12"/>
        <end position="59"/>
    </location>
</feature>
<dbReference type="InterPro" id="IPR028082">
    <property type="entry name" value="Peripla_BP_I"/>
</dbReference>
<dbReference type="AlphaFoldDB" id="A0A5M3WZP7"/>
<dbReference type="PANTHER" id="PTHR30146:SF153">
    <property type="entry name" value="LACTOSE OPERON REPRESSOR"/>
    <property type="match status" value="1"/>
</dbReference>
<evidence type="ECO:0000256" key="1">
    <source>
        <dbReference type="ARBA" id="ARBA00023015"/>
    </source>
</evidence>